<dbReference type="InterPro" id="IPR001810">
    <property type="entry name" value="F-box_dom"/>
</dbReference>
<name>A0A9Q1K179_9CARY</name>
<sequence length="463" mass="52909">MEDEDLVLDEPVAGESIAGDQCTDDSPMTKWSERTPDRLSELPDLAIVHILSYLYFDEAARTSLLSKRFNSLWNSVTALNFSDESSGKNADRFVNFVDTALGFHHRPEIEKFSLKFRYNLIGSKAVDGWIKVAVKKQVKSLHLNLVQNRKNSPRYEYKLPKFLYSNRKLVELVTSCCKFAKNRRICWNSLKLLSITRTNLNEELISKICSGCPVLETLELKDWSGFDRVKIESASLRVLRIVEEQQPNYLIQPDDECLLEISGCNLMSLEVSGPLYRTKVRLMDLAFEEYSLSPALLEWKNLTLSIPVIKWNHLGIASILHSSPYLETLIIQICCCSDVCCLWPSSTSSNSQNEDYYWSSWATKSRCPLLYLKTIKVVNFHASCGATKLFHFLQFLLRNSRVLEEIIIEASQFVTKEAFDEGMKLPSDSVPKASPDVVVQLEPAHFWVDPLCIYKNSAPFWAN</sequence>
<dbReference type="AlphaFoldDB" id="A0A9Q1K179"/>
<evidence type="ECO:0000313" key="2">
    <source>
        <dbReference type="EMBL" id="KAJ8434903.1"/>
    </source>
</evidence>
<dbReference type="SUPFAM" id="SSF52047">
    <property type="entry name" value="RNI-like"/>
    <property type="match status" value="1"/>
</dbReference>
<organism evidence="2 3">
    <name type="scientific">Carnegiea gigantea</name>
    <dbReference type="NCBI Taxonomy" id="171969"/>
    <lineage>
        <taxon>Eukaryota</taxon>
        <taxon>Viridiplantae</taxon>
        <taxon>Streptophyta</taxon>
        <taxon>Embryophyta</taxon>
        <taxon>Tracheophyta</taxon>
        <taxon>Spermatophyta</taxon>
        <taxon>Magnoliopsida</taxon>
        <taxon>eudicotyledons</taxon>
        <taxon>Gunneridae</taxon>
        <taxon>Pentapetalae</taxon>
        <taxon>Caryophyllales</taxon>
        <taxon>Cactineae</taxon>
        <taxon>Cactaceae</taxon>
        <taxon>Cactoideae</taxon>
        <taxon>Echinocereeae</taxon>
        <taxon>Carnegiea</taxon>
    </lineage>
</organism>
<dbReference type="InterPro" id="IPR055294">
    <property type="entry name" value="FBL60-like"/>
</dbReference>
<dbReference type="EMBL" id="JAKOGI010000446">
    <property type="protein sequence ID" value="KAJ8434903.1"/>
    <property type="molecule type" value="Genomic_DNA"/>
</dbReference>
<protein>
    <recommendedName>
        <fullName evidence="1">F-box domain-containing protein</fullName>
    </recommendedName>
</protein>
<dbReference type="Pfam" id="PF24758">
    <property type="entry name" value="LRR_At5g56370"/>
    <property type="match status" value="1"/>
</dbReference>
<dbReference type="PROSITE" id="PS50181">
    <property type="entry name" value="FBOX"/>
    <property type="match status" value="1"/>
</dbReference>
<dbReference type="Pfam" id="PF00646">
    <property type="entry name" value="F-box"/>
    <property type="match status" value="1"/>
</dbReference>
<feature type="domain" description="F-box" evidence="1">
    <location>
        <begin position="36"/>
        <end position="84"/>
    </location>
</feature>
<keyword evidence="3" id="KW-1185">Reference proteome</keyword>
<reference evidence="2" key="1">
    <citation type="submission" date="2022-04" db="EMBL/GenBank/DDBJ databases">
        <title>Carnegiea gigantea Genome sequencing and assembly v2.</title>
        <authorList>
            <person name="Copetti D."/>
            <person name="Sanderson M.J."/>
            <person name="Burquez A."/>
            <person name="Wojciechowski M.F."/>
        </authorList>
    </citation>
    <scope>NUCLEOTIDE SEQUENCE</scope>
    <source>
        <strain evidence="2">SGP5-SGP5p</strain>
        <tissue evidence="2">Aerial part</tissue>
    </source>
</reference>
<accession>A0A9Q1K179</accession>
<evidence type="ECO:0000259" key="1">
    <source>
        <dbReference type="PROSITE" id="PS50181"/>
    </source>
</evidence>
<dbReference type="SUPFAM" id="SSF81383">
    <property type="entry name" value="F-box domain"/>
    <property type="match status" value="1"/>
</dbReference>
<dbReference type="OrthoDB" id="1939276at2759"/>
<dbReference type="PANTHER" id="PTHR31293">
    <property type="entry name" value="RNI-LIKE SUPERFAMILY PROTEIN"/>
    <property type="match status" value="1"/>
</dbReference>
<dbReference type="InterPro" id="IPR055411">
    <property type="entry name" value="LRR_FXL15/At3g58940/PEG3-like"/>
</dbReference>
<gene>
    <name evidence="2" type="ORF">Cgig2_003342</name>
</gene>
<proteinExistence type="predicted"/>
<dbReference type="Proteomes" id="UP001153076">
    <property type="component" value="Unassembled WGS sequence"/>
</dbReference>
<dbReference type="PANTHER" id="PTHR31293:SF12">
    <property type="entry name" value="RNI-LIKE SUPERFAMILY PROTEIN"/>
    <property type="match status" value="1"/>
</dbReference>
<evidence type="ECO:0000313" key="3">
    <source>
        <dbReference type="Proteomes" id="UP001153076"/>
    </source>
</evidence>
<dbReference type="InterPro" id="IPR036047">
    <property type="entry name" value="F-box-like_dom_sf"/>
</dbReference>
<comment type="caution">
    <text evidence="2">The sequence shown here is derived from an EMBL/GenBank/DDBJ whole genome shotgun (WGS) entry which is preliminary data.</text>
</comment>